<comment type="caution">
    <text evidence="1">The sequence shown here is derived from an EMBL/GenBank/DDBJ whole genome shotgun (WGS) entry which is preliminary data.</text>
</comment>
<name>A0A919XM98_9BACL</name>
<dbReference type="AlphaFoldDB" id="A0A919XM98"/>
<organism evidence="1 2">
    <name type="scientific">Paenibacillus albilobatus</name>
    <dbReference type="NCBI Taxonomy" id="2716884"/>
    <lineage>
        <taxon>Bacteria</taxon>
        <taxon>Bacillati</taxon>
        <taxon>Bacillota</taxon>
        <taxon>Bacilli</taxon>
        <taxon>Bacillales</taxon>
        <taxon>Paenibacillaceae</taxon>
        <taxon>Paenibacillus</taxon>
    </lineage>
</organism>
<proteinExistence type="predicted"/>
<evidence type="ECO:0000313" key="2">
    <source>
        <dbReference type="Proteomes" id="UP000679779"/>
    </source>
</evidence>
<dbReference type="RefSeq" id="WP_212958461.1">
    <property type="nucleotide sequence ID" value="NZ_BORQ01000005.1"/>
</dbReference>
<reference evidence="1" key="1">
    <citation type="submission" date="2021-03" db="EMBL/GenBank/DDBJ databases">
        <title>Antimicrobial resistance genes in bacteria isolated from Japanese honey, and their potential for conferring macrolide and lincosamide resistance in the American foulbrood pathogen Paenibacillus larvae.</title>
        <authorList>
            <person name="Okamoto M."/>
            <person name="Kumagai M."/>
            <person name="Kanamori H."/>
            <person name="Takamatsu D."/>
        </authorList>
    </citation>
    <scope>NUCLEOTIDE SEQUENCE</scope>
    <source>
        <strain evidence="1">J2TS6</strain>
    </source>
</reference>
<gene>
    <name evidence="1" type="ORF">J2TS6_44180</name>
</gene>
<protein>
    <submittedName>
        <fullName evidence="1">Uncharacterized protein</fullName>
    </submittedName>
</protein>
<dbReference type="EMBL" id="BORQ01000005">
    <property type="protein sequence ID" value="GIO33277.1"/>
    <property type="molecule type" value="Genomic_DNA"/>
</dbReference>
<accession>A0A919XM98</accession>
<sequence>MKICRPFITRKDGTRVTAKELGLKAICFEVTEEQHQAYLEKKKRKKQEDTE</sequence>
<dbReference type="Proteomes" id="UP000679779">
    <property type="component" value="Unassembled WGS sequence"/>
</dbReference>
<evidence type="ECO:0000313" key="1">
    <source>
        <dbReference type="EMBL" id="GIO33277.1"/>
    </source>
</evidence>
<keyword evidence="2" id="KW-1185">Reference proteome</keyword>